<dbReference type="PANTHER" id="PTHR36456">
    <property type="entry name" value="UPF0232 PROTEIN SCO3875"/>
    <property type="match status" value="1"/>
</dbReference>
<proteinExistence type="predicted"/>
<evidence type="ECO:0008006" key="3">
    <source>
        <dbReference type="Google" id="ProtNLM"/>
    </source>
</evidence>
<dbReference type="PANTHER" id="PTHR36456:SF1">
    <property type="entry name" value="UPF0232 PROTEIN SCO3875"/>
    <property type="match status" value="1"/>
</dbReference>
<dbReference type="eggNOG" id="COG5512">
    <property type="taxonomic scope" value="Bacteria"/>
</dbReference>
<dbReference type="Proteomes" id="UP000002772">
    <property type="component" value="Unassembled WGS sequence"/>
</dbReference>
<dbReference type="RefSeq" id="WP_007573870.1">
    <property type="nucleotide sequence ID" value="NZ_BPTS01000001.1"/>
</dbReference>
<reference evidence="2" key="1">
    <citation type="journal article" date="2011" name="Stand. Genomic Sci.">
        <title>Non-contiguous finished genome sequence of the opportunistic oral pathogen Prevotella multisaccharivorax type strain (PPPA20).</title>
        <authorList>
            <person name="Pati A."/>
            <person name="Gronow S."/>
            <person name="Lu M."/>
            <person name="Lapidus A."/>
            <person name="Nolan M."/>
            <person name="Lucas S."/>
            <person name="Hammon N."/>
            <person name="Deshpande S."/>
            <person name="Cheng J.F."/>
            <person name="Tapia R."/>
            <person name="Han C."/>
            <person name="Goodwin L."/>
            <person name="Pitluck S."/>
            <person name="Liolios K."/>
            <person name="Pagani I."/>
            <person name="Mavromatis K."/>
            <person name="Mikhailova N."/>
            <person name="Huntemann M."/>
            <person name="Chen A."/>
            <person name="Palaniappan K."/>
            <person name="Land M."/>
            <person name="Hauser L."/>
            <person name="Detter J.C."/>
            <person name="Brambilla E.M."/>
            <person name="Rohde M."/>
            <person name="Goker M."/>
            <person name="Woyke T."/>
            <person name="Bristow J."/>
            <person name="Eisen J.A."/>
            <person name="Markowitz V."/>
            <person name="Hugenholtz P."/>
            <person name="Kyrpides N.C."/>
            <person name="Klenk H.P."/>
            <person name="Ivanova N."/>
        </authorList>
    </citation>
    <scope>NUCLEOTIDE SEQUENCE [LARGE SCALE GENOMIC DNA]</scope>
    <source>
        <strain evidence="2">DSM 17128</strain>
    </source>
</reference>
<dbReference type="HOGENOM" id="CLU_160523_1_0_10"/>
<organism evidence="1 2">
    <name type="scientific">Hallella multisaccharivorax DSM 17128</name>
    <dbReference type="NCBI Taxonomy" id="688246"/>
    <lineage>
        <taxon>Bacteria</taxon>
        <taxon>Pseudomonadati</taxon>
        <taxon>Bacteroidota</taxon>
        <taxon>Bacteroidia</taxon>
        <taxon>Bacteroidales</taxon>
        <taxon>Prevotellaceae</taxon>
        <taxon>Hallella</taxon>
    </lineage>
</organism>
<dbReference type="Pfam" id="PF05258">
    <property type="entry name" value="DciA"/>
    <property type="match status" value="1"/>
</dbReference>
<dbReference type="OrthoDB" id="9796545at2"/>
<accession>F8N968</accession>
<dbReference type="EMBL" id="GL945017">
    <property type="protein sequence ID" value="EGN56646.1"/>
    <property type="molecule type" value="Genomic_DNA"/>
</dbReference>
<protein>
    <recommendedName>
        <fullName evidence="3">DUF721 domain-containing protein</fullName>
    </recommendedName>
</protein>
<gene>
    <name evidence="1" type="ORF">Premu_1217</name>
</gene>
<evidence type="ECO:0000313" key="2">
    <source>
        <dbReference type="Proteomes" id="UP000002772"/>
    </source>
</evidence>
<name>F8N968_9BACT</name>
<keyword evidence="2" id="KW-1185">Reference proteome</keyword>
<dbReference type="InterPro" id="IPR007922">
    <property type="entry name" value="DciA-like"/>
</dbReference>
<sequence>MFRRNVRSLDDLLQQFIRDEGLETPLLQKRIMDAWEQVTGKMVADYTEEKHIKNQVLHVKITNPALRQDLSMMRSQLTRRLNEAVGGMVISDVRVH</sequence>
<dbReference type="AlphaFoldDB" id="F8N968"/>
<dbReference type="STRING" id="688246.Premu_1217"/>
<evidence type="ECO:0000313" key="1">
    <source>
        <dbReference type="EMBL" id="EGN56646.1"/>
    </source>
</evidence>